<dbReference type="InterPro" id="IPR029034">
    <property type="entry name" value="Cystine-knot_cytokine"/>
</dbReference>
<proteinExistence type="evidence at transcript level"/>
<comment type="subcellular location">
    <subcellularLocation>
        <location evidence="1">Secreted</location>
    </subcellularLocation>
</comment>
<dbReference type="Pfam" id="PF00019">
    <property type="entry name" value="TGF_beta"/>
    <property type="match status" value="1"/>
</dbReference>
<keyword evidence="7" id="KW-0325">Glycoprotein</keyword>
<dbReference type="FunFam" id="2.10.90.10:FF:000001">
    <property type="entry name" value="Bone morphogenetic protein 4"/>
    <property type="match status" value="1"/>
</dbReference>
<evidence type="ECO:0000256" key="3">
    <source>
        <dbReference type="ARBA" id="ARBA00022525"/>
    </source>
</evidence>
<evidence type="ECO:0000259" key="11">
    <source>
        <dbReference type="PROSITE" id="PS51362"/>
    </source>
</evidence>
<evidence type="ECO:0000256" key="5">
    <source>
        <dbReference type="ARBA" id="ARBA00023030"/>
    </source>
</evidence>
<dbReference type="PRINTS" id="PR00669">
    <property type="entry name" value="INHIBINA"/>
</dbReference>
<name>A0A2L2YK82_PARTP</name>
<accession>A0A2L2YK82</accession>
<evidence type="ECO:0000256" key="10">
    <source>
        <dbReference type="SAM" id="SignalP"/>
    </source>
</evidence>
<dbReference type="GO" id="GO:0005615">
    <property type="term" value="C:extracellular space"/>
    <property type="evidence" value="ECO:0007669"/>
    <property type="project" value="TreeGrafter"/>
</dbReference>
<feature type="signal peptide" evidence="10">
    <location>
        <begin position="1"/>
        <end position="24"/>
    </location>
</feature>
<comment type="similarity">
    <text evidence="2 8">Belongs to the TGF-beta family.</text>
</comment>
<evidence type="ECO:0000313" key="12">
    <source>
        <dbReference type="EMBL" id="LAA08407.1"/>
    </source>
</evidence>
<evidence type="ECO:0000256" key="9">
    <source>
        <dbReference type="SAM" id="MobiDB-lite"/>
    </source>
</evidence>
<dbReference type="CDD" id="cd13763">
    <property type="entry name" value="TGF_beta_BMP3_like"/>
    <property type="match status" value="1"/>
</dbReference>
<dbReference type="SMART" id="SM00204">
    <property type="entry name" value="TGFB"/>
    <property type="match status" value="1"/>
</dbReference>
<dbReference type="Gene3D" id="2.10.90.10">
    <property type="entry name" value="Cystine-knot cytokines"/>
    <property type="match status" value="1"/>
</dbReference>
<dbReference type="InterPro" id="IPR015615">
    <property type="entry name" value="TGF-beta-rel"/>
</dbReference>
<evidence type="ECO:0000256" key="2">
    <source>
        <dbReference type="ARBA" id="ARBA00006656"/>
    </source>
</evidence>
<dbReference type="GO" id="GO:0008083">
    <property type="term" value="F:growth factor activity"/>
    <property type="evidence" value="ECO:0007669"/>
    <property type="project" value="UniProtKB-KW"/>
</dbReference>
<evidence type="ECO:0000256" key="1">
    <source>
        <dbReference type="ARBA" id="ARBA00004613"/>
    </source>
</evidence>
<keyword evidence="4 10" id="KW-0732">Signal</keyword>
<evidence type="ECO:0000256" key="6">
    <source>
        <dbReference type="ARBA" id="ARBA00023157"/>
    </source>
</evidence>
<feature type="region of interest" description="Disordered" evidence="9">
    <location>
        <begin position="430"/>
        <end position="458"/>
    </location>
</feature>
<keyword evidence="5 8" id="KW-0339">Growth factor</keyword>
<dbReference type="GO" id="GO:0005125">
    <property type="term" value="F:cytokine activity"/>
    <property type="evidence" value="ECO:0007669"/>
    <property type="project" value="TreeGrafter"/>
</dbReference>
<feature type="chain" id="PRO_5014960438" evidence="10">
    <location>
        <begin position="25"/>
        <end position="582"/>
    </location>
</feature>
<feature type="compositionally biased region" description="Basic residues" evidence="9">
    <location>
        <begin position="445"/>
        <end position="458"/>
    </location>
</feature>
<dbReference type="PROSITE" id="PS00250">
    <property type="entry name" value="TGF_BETA_1"/>
    <property type="match status" value="1"/>
</dbReference>
<sequence length="582" mass="66828">MEKIRLTVILQLLTTSSILYLSQANNREDLIEDSVRRLLGFKPGTTRDFSPFGKNITLPPRYMMDLYEKYRSGQSPMQGNTVRSILPMRDSMGEADVLIFNLTGLNSNEKILQSKLYILKRKKPRHSKRREASFFRMKIGTLPNMTFHRYIDVSLSRQKSEWQSYDITNSVLHCRRTNAKANSLLGVTLEVKRSKNNYRLSPFRRLLKMNSQPFILIFSDDIQNQTRYPSRTKPKNDFDGLQDLLNAKAQSDDFQADDSFVSSEDSFTSSEVRTKRSTQIKRYNLFTSHSLSDANKYFNTSTGHYESDNEEHSGRTGLLHRKMGNKYTLDLAEDSLSSSIHSIIPTIEQYGDSDSSNDSIFYRLLKVLSTNVNVLLENILNNEKTLNEIHNETMPTVRHNVTKRSISNKLVYSTTFKDGPDATANTLQTVEEKEASNSTINSRKDRNRKAKKQKKRRRKLPFWWTKHDSKLHSKDYKNMCQRKSLVVDFAELGWGDWVMSPKSFNAHYCTGGCSFPLIKNTNPSNHAALQSLMHALGLHSKIPTPCCVPSSTSPLTLLYFDEHGSLVLKNYPDMIVKKCACR</sequence>
<keyword evidence="3" id="KW-0964">Secreted</keyword>
<dbReference type="InterPro" id="IPR017948">
    <property type="entry name" value="TGFb_CS"/>
</dbReference>
<dbReference type="SUPFAM" id="SSF57501">
    <property type="entry name" value="Cystine-knot cytokines"/>
    <property type="match status" value="1"/>
</dbReference>
<evidence type="ECO:0000256" key="7">
    <source>
        <dbReference type="ARBA" id="ARBA00023180"/>
    </source>
</evidence>
<dbReference type="OrthoDB" id="5987191at2759"/>
<protein>
    <submittedName>
        <fullName evidence="12">Bone morphogenetic protein 3</fullName>
    </submittedName>
</protein>
<dbReference type="PANTHER" id="PTHR11848">
    <property type="entry name" value="TGF-BETA FAMILY"/>
    <property type="match status" value="1"/>
</dbReference>
<reference evidence="12" key="1">
    <citation type="journal article" date="2016" name="Mol. Ecol. Resour.">
        <title>Evaluation of the impact of RNA preservation methods of spiders for de novo transcriptome assembly.</title>
        <authorList>
            <person name="Kono N."/>
            <person name="Nakamura H."/>
            <person name="Ito Y."/>
            <person name="Tomita M."/>
            <person name="Arakawa K."/>
        </authorList>
    </citation>
    <scope>NUCLEOTIDE SEQUENCE</scope>
    <source>
        <tissue evidence="12">Whole body</tissue>
    </source>
</reference>
<organism evidence="12">
    <name type="scientific">Parasteatoda tepidariorum</name>
    <name type="common">Common house spider</name>
    <name type="synonym">Achaearanea tepidariorum</name>
    <dbReference type="NCBI Taxonomy" id="114398"/>
    <lineage>
        <taxon>Eukaryota</taxon>
        <taxon>Metazoa</taxon>
        <taxon>Ecdysozoa</taxon>
        <taxon>Arthropoda</taxon>
        <taxon>Chelicerata</taxon>
        <taxon>Arachnida</taxon>
        <taxon>Araneae</taxon>
        <taxon>Araneomorphae</taxon>
        <taxon>Entelegynae</taxon>
        <taxon>Araneoidea</taxon>
        <taxon>Theridiidae</taxon>
        <taxon>Parasteatoda</taxon>
    </lineage>
</organism>
<feature type="domain" description="TGF-beta family profile" evidence="11">
    <location>
        <begin position="456"/>
        <end position="582"/>
    </location>
</feature>
<dbReference type="PROSITE" id="PS51362">
    <property type="entry name" value="TGF_BETA_2"/>
    <property type="match status" value="1"/>
</dbReference>
<dbReference type="PANTHER" id="PTHR11848:SF270">
    <property type="entry name" value="BONE MORPHOGENETIC PROTEIN 3-LIKE"/>
    <property type="match status" value="1"/>
</dbReference>
<keyword evidence="6" id="KW-1015">Disulfide bond</keyword>
<dbReference type="InterPro" id="IPR001839">
    <property type="entry name" value="TGF-b_C"/>
</dbReference>
<dbReference type="AlphaFoldDB" id="A0A2L2YK82"/>
<evidence type="ECO:0000256" key="8">
    <source>
        <dbReference type="RuleBase" id="RU000354"/>
    </source>
</evidence>
<evidence type="ECO:0000256" key="4">
    <source>
        <dbReference type="ARBA" id="ARBA00022729"/>
    </source>
</evidence>
<dbReference type="EMBL" id="IAAA01032115">
    <property type="protein sequence ID" value="LAA08407.1"/>
    <property type="molecule type" value="mRNA"/>
</dbReference>